<keyword evidence="14" id="KW-1185">Reference proteome</keyword>
<evidence type="ECO:0000256" key="1">
    <source>
        <dbReference type="ARBA" id="ARBA00005505"/>
    </source>
</evidence>
<dbReference type="SUPFAM" id="SSF56112">
    <property type="entry name" value="Protein kinase-like (PK-like)"/>
    <property type="match status" value="1"/>
</dbReference>
<evidence type="ECO:0000256" key="3">
    <source>
        <dbReference type="ARBA" id="ARBA00022527"/>
    </source>
</evidence>
<dbReference type="GO" id="GO:0004713">
    <property type="term" value="F:protein tyrosine kinase activity"/>
    <property type="evidence" value="ECO:0007669"/>
    <property type="project" value="UniProtKB-KW"/>
</dbReference>
<keyword evidence="7 11" id="KW-0067">ATP-binding</keyword>
<reference evidence="13" key="2">
    <citation type="submission" date="2025-09" db="UniProtKB">
        <authorList>
            <consortium name="Ensembl"/>
        </authorList>
    </citation>
    <scope>IDENTIFICATION</scope>
</reference>
<dbReference type="Gene3D" id="1.10.510.10">
    <property type="entry name" value="Transferase(Phosphotransferase) domain 1"/>
    <property type="match status" value="1"/>
</dbReference>
<reference evidence="13" key="1">
    <citation type="submission" date="2025-08" db="UniProtKB">
        <authorList>
            <consortium name="Ensembl"/>
        </authorList>
    </citation>
    <scope>IDENTIFICATION</scope>
</reference>
<dbReference type="InterPro" id="IPR020635">
    <property type="entry name" value="Tyr_kinase_cat_dom"/>
</dbReference>
<evidence type="ECO:0000256" key="10">
    <source>
        <dbReference type="ARBA" id="ARBA00048679"/>
    </source>
</evidence>
<dbReference type="PANTHER" id="PTHR22984:SF11">
    <property type="entry name" value="AURORA KINASE-RELATED"/>
    <property type="match status" value="1"/>
</dbReference>
<dbReference type="GeneTree" id="ENSGT00950000182996"/>
<evidence type="ECO:0000256" key="4">
    <source>
        <dbReference type="ARBA" id="ARBA00022679"/>
    </source>
</evidence>
<evidence type="ECO:0000259" key="12">
    <source>
        <dbReference type="PROSITE" id="PS50011"/>
    </source>
</evidence>
<evidence type="ECO:0000313" key="14">
    <source>
        <dbReference type="Proteomes" id="UP000265020"/>
    </source>
</evidence>
<comment type="similarity">
    <text evidence="1">Belongs to the protein kinase superfamily. CAMK Ser/Thr protein kinase family. PIM subfamily.</text>
</comment>
<accession>A0A3Q2GI91</accession>
<dbReference type="PROSITE" id="PS50011">
    <property type="entry name" value="PROTEIN_KINASE_DOM"/>
    <property type="match status" value="1"/>
</dbReference>
<comment type="catalytic activity">
    <reaction evidence="10">
        <text>L-seryl-[protein] + ATP = O-phospho-L-seryl-[protein] + ADP + H(+)</text>
        <dbReference type="Rhea" id="RHEA:17989"/>
        <dbReference type="Rhea" id="RHEA-COMP:9863"/>
        <dbReference type="Rhea" id="RHEA-COMP:11604"/>
        <dbReference type="ChEBI" id="CHEBI:15378"/>
        <dbReference type="ChEBI" id="CHEBI:29999"/>
        <dbReference type="ChEBI" id="CHEBI:30616"/>
        <dbReference type="ChEBI" id="CHEBI:83421"/>
        <dbReference type="ChEBI" id="CHEBI:456216"/>
        <dbReference type="EC" id="2.7.11.1"/>
    </reaction>
</comment>
<keyword evidence="5 11" id="KW-0547">Nucleotide-binding</keyword>
<dbReference type="STRING" id="28743.ENSCVAP00000026550"/>
<dbReference type="InterPro" id="IPR011009">
    <property type="entry name" value="Kinase-like_dom_sf"/>
</dbReference>
<evidence type="ECO:0000256" key="11">
    <source>
        <dbReference type="PROSITE-ProRule" id="PRU10141"/>
    </source>
</evidence>
<dbReference type="Gene3D" id="3.30.200.20">
    <property type="entry name" value="Phosphorylase Kinase, domain 1"/>
    <property type="match status" value="1"/>
</dbReference>
<sequence>SFLFNFFTFLNSKTKAEDLIEQPSKKKVKFAETENGADSQEAAFRKKYVELHELGRGLYGTVFAGYRQEDELPVAIKHISKKMGWYNHKDENGRKLPMEVAVMLKLRDEPVRQPSMVHLLDWYNLDQEMILVMERPVPCDNLSVYLVKHKPLLKEKDAKIIVKQLVKAAIYLHSLNIFHRDIRLDNILIRTDLEEPKVYLIDFGISSFLERKHDQQLDSFSEVIRNAEIRTVWQVGTVLFKLVHNQALSQNCQDFMTKSRFSSPKDYPSMEDLFIYFSYLMDQPSLELTKAQRTLCSFRGDFTVVREFSDRTDLQPDRAYQKEISRVI</sequence>
<dbReference type="FunFam" id="3.30.200.20:FF:000475">
    <property type="entry name" value="Serine/threonine-protein kinase"/>
    <property type="match status" value="1"/>
</dbReference>
<feature type="domain" description="Protein kinase" evidence="12">
    <location>
        <begin position="48"/>
        <end position="328"/>
    </location>
</feature>
<dbReference type="PROSITE" id="PS00109">
    <property type="entry name" value="PROTEIN_KINASE_TYR"/>
    <property type="match status" value="1"/>
</dbReference>
<proteinExistence type="inferred from homology"/>
<organism evidence="13 14">
    <name type="scientific">Cyprinodon variegatus</name>
    <name type="common">Sheepshead minnow</name>
    <dbReference type="NCBI Taxonomy" id="28743"/>
    <lineage>
        <taxon>Eukaryota</taxon>
        <taxon>Metazoa</taxon>
        <taxon>Chordata</taxon>
        <taxon>Craniata</taxon>
        <taxon>Vertebrata</taxon>
        <taxon>Euteleostomi</taxon>
        <taxon>Actinopterygii</taxon>
        <taxon>Neopterygii</taxon>
        <taxon>Teleostei</taxon>
        <taxon>Neoteleostei</taxon>
        <taxon>Acanthomorphata</taxon>
        <taxon>Ovalentaria</taxon>
        <taxon>Atherinomorphae</taxon>
        <taxon>Cyprinodontiformes</taxon>
        <taxon>Cyprinodontidae</taxon>
        <taxon>Cyprinodon</taxon>
    </lineage>
</organism>
<evidence type="ECO:0000256" key="2">
    <source>
        <dbReference type="ARBA" id="ARBA00012513"/>
    </source>
</evidence>
<dbReference type="Proteomes" id="UP000265020">
    <property type="component" value="Unassembled WGS sequence"/>
</dbReference>
<dbReference type="PROSITE" id="PS00107">
    <property type="entry name" value="PROTEIN_KINASE_ATP"/>
    <property type="match status" value="1"/>
</dbReference>
<keyword evidence="4" id="KW-0808">Transferase</keyword>
<dbReference type="SMART" id="SM00219">
    <property type="entry name" value="TyrKc"/>
    <property type="match status" value="1"/>
</dbReference>
<dbReference type="InterPro" id="IPR008266">
    <property type="entry name" value="Tyr_kinase_AS"/>
</dbReference>
<dbReference type="GO" id="GO:0043066">
    <property type="term" value="P:negative regulation of apoptotic process"/>
    <property type="evidence" value="ECO:0007669"/>
    <property type="project" value="TreeGrafter"/>
</dbReference>
<dbReference type="AlphaFoldDB" id="A0A3Q2GI91"/>
<evidence type="ECO:0000256" key="6">
    <source>
        <dbReference type="ARBA" id="ARBA00022777"/>
    </source>
</evidence>
<dbReference type="InterPro" id="IPR051138">
    <property type="entry name" value="PIM_Ser/Thr_kinase"/>
</dbReference>
<dbReference type="GO" id="GO:0005524">
    <property type="term" value="F:ATP binding"/>
    <property type="evidence" value="ECO:0007669"/>
    <property type="project" value="UniProtKB-UniRule"/>
</dbReference>
<feature type="binding site" evidence="11">
    <location>
        <position position="77"/>
    </location>
    <ligand>
        <name>ATP</name>
        <dbReference type="ChEBI" id="CHEBI:30616"/>
    </ligand>
</feature>
<dbReference type="GO" id="GO:0007346">
    <property type="term" value="P:regulation of mitotic cell cycle"/>
    <property type="evidence" value="ECO:0007669"/>
    <property type="project" value="TreeGrafter"/>
</dbReference>
<keyword evidence="3" id="KW-0723">Serine/threonine-protein kinase</keyword>
<dbReference type="InterPro" id="IPR017441">
    <property type="entry name" value="Protein_kinase_ATP_BS"/>
</dbReference>
<evidence type="ECO:0000313" key="13">
    <source>
        <dbReference type="Ensembl" id="ENSCVAP00000026550.1"/>
    </source>
</evidence>
<dbReference type="InterPro" id="IPR000719">
    <property type="entry name" value="Prot_kinase_dom"/>
</dbReference>
<keyword evidence="8" id="KW-0829">Tyrosine-protein kinase</keyword>
<evidence type="ECO:0000256" key="7">
    <source>
        <dbReference type="ARBA" id="ARBA00022840"/>
    </source>
</evidence>
<evidence type="ECO:0000256" key="9">
    <source>
        <dbReference type="ARBA" id="ARBA00047899"/>
    </source>
</evidence>
<dbReference type="Ensembl" id="ENSCVAT00000016744.1">
    <property type="protein sequence ID" value="ENSCVAP00000026550.1"/>
    <property type="gene ID" value="ENSCVAG00000012203.1"/>
</dbReference>
<comment type="catalytic activity">
    <reaction evidence="9">
        <text>L-threonyl-[protein] + ATP = O-phospho-L-threonyl-[protein] + ADP + H(+)</text>
        <dbReference type="Rhea" id="RHEA:46608"/>
        <dbReference type="Rhea" id="RHEA-COMP:11060"/>
        <dbReference type="Rhea" id="RHEA-COMP:11605"/>
        <dbReference type="ChEBI" id="CHEBI:15378"/>
        <dbReference type="ChEBI" id="CHEBI:30013"/>
        <dbReference type="ChEBI" id="CHEBI:30616"/>
        <dbReference type="ChEBI" id="CHEBI:61977"/>
        <dbReference type="ChEBI" id="CHEBI:456216"/>
        <dbReference type="EC" id="2.7.11.1"/>
    </reaction>
</comment>
<name>A0A3Q2GI91_CYPVA</name>
<dbReference type="PANTHER" id="PTHR22984">
    <property type="entry name" value="SERINE/THREONINE-PROTEIN KINASE PIM"/>
    <property type="match status" value="1"/>
</dbReference>
<dbReference type="Pfam" id="PF00069">
    <property type="entry name" value="Pkinase"/>
    <property type="match status" value="1"/>
</dbReference>
<evidence type="ECO:0000256" key="5">
    <source>
        <dbReference type="ARBA" id="ARBA00022741"/>
    </source>
</evidence>
<evidence type="ECO:0000256" key="8">
    <source>
        <dbReference type="ARBA" id="ARBA00023137"/>
    </source>
</evidence>
<dbReference type="EC" id="2.7.11.1" evidence="2"/>
<keyword evidence="6" id="KW-0418">Kinase</keyword>
<dbReference type="GO" id="GO:0004674">
    <property type="term" value="F:protein serine/threonine kinase activity"/>
    <property type="evidence" value="ECO:0007669"/>
    <property type="project" value="UniProtKB-KW"/>
</dbReference>
<dbReference type="GO" id="GO:0005737">
    <property type="term" value="C:cytoplasm"/>
    <property type="evidence" value="ECO:0007669"/>
    <property type="project" value="TreeGrafter"/>
</dbReference>
<protein>
    <recommendedName>
        <fullName evidence="2">non-specific serine/threonine protein kinase</fullName>
        <ecNumber evidence="2">2.7.11.1</ecNumber>
    </recommendedName>
</protein>